<reference evidence="2" key="1">
    <citation type="submission" date="2023-02" db="EMBL/GenBank/DDBJ databases">
        <title>Genome of toxic invasive species Heracleum sosnowskyi carries increased number of genes despite the absence of recent whole-genome duplications.</title>
        <authorList>
            <person name="Schelkunov M."/>
            <person name="Shtratnikova V."/>
            <person name="Makarenko M."/>
            <person name="Klepikova A."/>
            <person name="Omelchenko D."/>
            <person name="Novikova G."/>
            <person name="Obukhova E."/>
            <person name="Bogdanov V."/>
            <person name="Penin A."/>
            <person name="Logacheva M."/>
        </authorList>
    </citation>
    <scope>NUCLEOTIDE SEQUENCE</scope>
    <source>
        <strain evidence="2">Hsosn_3</strain>
        <tissue evidence="2">Leaf</tissue>
    </source>
</reference>
<feature type="region of interest" description="Disordered" evidence="1">
    <location>
        <begin position="81"/>
        <end position="109"/>
    </location>
</feature>
<dbReference type="GO" id="GO:0016607">
    <property type="term" value="C:nuclear speck"/>
    <property type="evidence" value="ECO:0007669"/>
    <property type="project" value="TreeGrafter"/>
</dbReference>
<dbReference type="GO" id="GO:0051457">
    <property type="term" value="P:maintenance of protein location in nucleus"/>
    <property type="evidence" value="ECO:0007669"/>
    <property type="project" value="TreeGrafter"/>
</dbReference>
<evidence type="ECO:0000256" key="1">
    <source>
        <dbReference type="SAM" id="MobiDB-lite"/>
    </source>
</evidence>
<comment type="caution">
    <text evidence="2">The sequence shown here is derived from an EMBL/GenBank/DDBJ whole genome shotgun (WGS) entry which is preliminary data.</text>
</comment>
<dbReference type="PANTHER" id="PTHR37723">
    <property type="entry name" value="PROTEIN FAR-RED ELONGATED HYPOCOTYL 1"/>
    <property type="match status" value="1"/>
</dbReference>
<reference evidence="2" key="2">
    <citation type="submission" date="2023-05" db="EMBL/GenBank/DDBJ databases">
        <authorList>
            <person name="Schelkunov M.I."/>
        </authorList>
    </citation>
    <scope>NUCLEOTIDE SEQUENCE</scope>
    <source>
        <strain evidence="2">Hsosn_3</strain>
        <tissue evidence="2">Leaf</tissue>
    </source>
</reference>
<accession>A0AAD8HFX6</accession>
<dbReference type="Proteomes" id="UP001237642">
    <property type="component" value="Unassembled WGS sequence"/>
</dbReference>
<gene>
    <name evidence="2" type="ORF">POM88_040988</name>
</gene>
<dbReference type="PANTHER" id="PTHR37723:SF1">
    <property type="entry name" value="PROTEIN FAR-RED-ELONGATED HYPOCOTYL 1-LIKE"/>
    <property type="match status" value="1"/>
</dbReference>
<organism evidence="2 3">
    <name type="scientific">Heracleum sosnowskyi</name>
    <dbReference type="NCBI Taxonomy" id="360622"/>
    <lineage>
        <taxon>Eukaryota</taxon>
        <taxon>Viridiplantae</taxon>
        <taxon>Streptophyta</taxon>
        <taxon>Embryophyta</taxon>
        <taxon>Tracheophyta</taxon>
        <taxon>Spermatophyta</taxon>
        <taxon>Magnoliopsida</taxon>
        <taxon>eudicotyledons</taxon>
        <taxon>Gunneridae</taxon>
        <taxon>Pentapetalae</taxon>
        <taxon>asterids</taxon>
        <taxon>campanulids</taxon>
        <taxon>Apiales</taxon>
        <taxon>Apiaceae</taxon>
        <taxon>Apioideae</taxon>
        <taxon>apioid superclade</taxon>
        <taxon>Tordylieae</taxon>
        <taxon>Tordyliinae</taxon>
        <taxon>Heracleum</taxon>
    </lineage>
</organism>
<dbReference type="GO" id="GO:0005737">
    <property type="term" value="C:cytoplasm"/>
    <property type="evidence" value="ECO:0007669"/>
    <property type="project" value="TreeGrafter"/>
</dbReference>
<protein>
    <submittedName>
        <fullName evidence="2">Protein FAR-RED ELONGATED HYPOCOTYL 1</fullName>
    </submittedName>
</protein>
<proteinExistence type="predicted"/>
<sequence length="252" mass="28036">MEEDCYDPSEITSVEVDNVLHASVIFMNKKRKIQVEQLDLPLPKHNCCKRGITSELGSPSTEIPKESVCAVLIAGIIHREEKDSESELESGNGSNSFAEDDDSIMSESDGTKSETVYLKMLSVNCTSTPVNQTGVFDKGAMFSLDSRVTKSSADKGKSPCTDYENPHHHIGSLASLHDEHFSEYEEYDEYGCLDYGDDSIQQYKQLKLLCASSGNSENLFLSVNNQDAENQPAAEKLTIDKEFEEYFSNLMI</sequence>
<dbReference type="EMBL" id="JAUIZM010000009">
    <property type="protein sequence ID" value="KAK1365427.1"/>
    <property type="molecule type" value="Genomic_DNA"/>
</dbReference>
<name>A0AAD8HFX6_9APIA</name>
<keyword evidence="3" id="KW-1185">Reference proteome</keyword>
<dbReference type="InterPro" id="IPR037766">
    <property type="entry name" value="FHY1"/>
</dbReference>
<dbReference type="GO" id="GO:0009639">
    <property type="term" value="P:response to red or far red light"/>
    <property type="evidence" value="ECO:0007669"/>
    <property type="project" value="InterPro"/>
</dbReference>
<dbReference type="GO" id="GO:0061608">
    <property type="term" value="F:nuclear import signal receptor activity"/>
    <property type="evidence" value="ECO:0007669"/>
    <property type="project" value="TreeGrafter"/>
</dbReference>
<dbReference type="AlphaFoldDB" id="A0AAD8HFX6"/>
<evidence type="ECO:0000313" key="3">
    <source>
        <dbReference type="Proteomes" id="UP001237642"/>
    </source>
</evidence>
<evidence type="ECO:0000313" key="2">
    <source>
        <dbReference type="EMBL" id="KAK1365427.1"/>
    </source>
</evidence>